<proteinExistence type="predicted"/>
<comment type="caution">
    <text evidence="2">The sequence shown here is derived from an EMBL/GenBank/DDBJ whole genome shotgun (WGS) entry which is preliminary data.</text>
</comment>
<reference evidence="2 3" key="1">
    <citation type="submission" date="2016-02" db="EMBL/GenBank/DDBJ databases">
        <title>Genome analysis of coral dinoflagellate symbionts highlights evolutionary adaptations to a symbiotic lifestyle.</title>
        <authorList>
            <person name="Aranda M."/>
            <person name="Li Y."/>
            <person name="Liew Y.J."/>
            <person name="Baumgarten S."/>
            <person name="Simakov O."/>
            <person name="Wilson M."/>
            <person name="Piel J."/>
            <person name="Ashoor H."/>
            <person name="Bougouffa S."/>
            <person name="Bajic V.B."/>
            <person name="Ryu T."/>
            <person name="Ravasi T."/>
            <person name="Bayer T."/>
            <person name="Micklem G."/>
            <person name="Kim H."/>
            <person name="Bhak J."/>
            <person name="Lajeunesse T.C."/>
            <person name="Voolstra C.R."/>
        </authorList>
    </citation>
    <scope>NUCLEOTIDE SEQUENCE [LARGE SCALE GENOMIC DNA]</scope>
    <source>
        <strain evidence="2 3">CCMP2467</strain>
    </source>
</reference>
<accession>A0A1Q9BRS5</accession>
<name>A0A1Q9BRS5_SYMMI</name>
<feature type="region of interest" description="Disordered" evidence="1">
    <location>
        <begin position="1"/>
        <end position="20"/>
    </location>
</feature>
<evidence type="ECO:0000313" key="3">
    <source>
        <dbReference type="Proteomes" id="UP000186817"/>
    </source>
</evidence>
<dbReference type="EMBL" id="LSRX01005776">
    <property type="protein sequence ID" value="OLP73314.1"/>
    <property type="molecule type" value="Genomic_DNA"/>
</dbReference>
<keyword evidence="3" id="KW-1185">Reference proteome</keyword>
<evidence type="ECO:0000313" key="2">
    <source>
        <dbReference type="EMBL" id="OLP73314.1"/>
    </source>
</evidence>
<evidence type="ECO:0000256" key="1">
    <source>
        <dbReference type="SAM" id="MobiDB-lite"/>
    </source>
</evidence>
<dbReference type="Proteomes" id="UP000186817">
    <property type="component" value="Unassembled WGS sequence"/>
</dbReference>
<feature type="non-terminal residue" evidence="2">
    <location>
        <position position="32"/>
    </location>
</feature>
<feature type="non-terminal residue" evidence="2">
    <location>
        <position position="1"/>
    </location>
</feature>
<gene>
    <name evidence="2" type="ORF">AK812_SmicGene47487</name>
</gene>
<protein>
    <submittedName>
        <fullName evidence="2">Uncharacterized protein</fullName>
    </submittedName>
</protein>
<dbReference type="AlphaFoldDB" id="A0A1Q9BRS5"/>
<sequence>PLRRFPDEGEALPSGTVDLQLDQCPSSASIIL</sequence>
<organism evidence="2 3">
    <name type="scientific">Symbiodinium microadriaticum</name>
    <name type="common">Dinoflagellate</name>
    <name type="synonym">Zooxanthella microadriatica</name>
    <dbReference type="NCBI Taxonomy" id="2951"/>
    <lineage>
        <taxon>Eukaryota</taxon>
        <taxon>Sar</taxon>
        <taxon>Alveolata</taxon>
        <taxon>Dinophyceae</taxon>
        <taxon>Suessiales</taxon>
        <taxon>Symbiodiniaceae</taxon>
        <taxon>Symbiodinium</taxon>
    </lineage>
</organism>